<evidence type="ECO:0000313" key="12">
    <source>
        <dbReference type="EMBL" id="HIZ34791.1"/>
    </source>
</evidence>
<dbReference type="GO" id="GO:0004746">
    <property type="term" value="F:riboflavin synthase activity"/>
    <property type="evidence" value="ECO:0007669"/>
    <property type="project" value="UniProtKB-UniRule"/>
</dbReference>
<dbReference type="NCBIfam" id="NF006767">
    <property type="entry name" value="PRK09289.1"/>
    <property type="match status" value="1"/>
</dbReference>
<dbReference type="PANTHER" id="PTHR21098:SF12">
    <property type="entry name" value="RIBOFLAVIN SYNTHASE"/>
    <property type="match status" value="1"/>
</dbReference>
<evidence type="ECO:0000256" key="8">
    <source>
        <dbReference type="ARBA" id="ARBA00022737"/>
    </source>
</evidence>
<feature type="domain" description="Lumazine-binding" evidence="11">
    <location>
        <begin position="97"/>
        <end position="193"/>
    </location>
</feature>
<keyword evidence="7 12" id="KW-0808">Transferase</keyword>
<dbReference type="GO" id="GO:0009231">
    <property type="term" value="P:riboflavin biosynthetic process"/>
    <property type="evidence" value="ECO:0007669"/>
    <property type="project" value="UniProtKB-KW"/>
</dbReference>
<comment type="catalytic activity">
    <reaction evidence="1">
        <text>2 6,7-dimethyl-8-(1-D-ribityl)lumazine + H(+) = 5-amino-6-(D-ribitylamino)uracil + riboflavin</text>
        <dbReference type="Rhea" id="RHEA:20772"/>
        <dbReference type="ChEBI" id="CHEBI:15378"/>
        <dbReference type="ChEBI" id="CHEBI:15934"/>
        <dbReference type="ChEBI" id="CHEBI:57986"/>
        <dbReference type="ChEBI" id="CHEBI:58201"/>
        <dbReference type="EC" id="2.5.1.9"/>
    </reaction>
</comment>
<dbReference type="NCBIfam" id="TIGR00187">
    <property type="entry name" value="ribE"/>
    <property type="match status" value="1"/>
</dbReference>
<comment type="caution">
    <text evidence="12">The sequence shown here is derived from an EMBL/GenBank/DDBJ whole genome shotgun (WGS) entry which is preliminary data.</text>
</comment>
<evidence type="ECO:0000256" key="9">
    <source>
        <dbReference type="NCBIfam" id="TIGR00187"/>
    </source>
</evidence>
<proteinExistence type="predicted"/>
<comment type="function">
    <text evidence="2">Catalyzes the dismutation of two molecules of 6,7-dimethyl-8-ribityllumazine, resulting in the formation of riboflavin and 5-amino-6-(D-ribitylamino)uracil.</text>
</comment>
<gene>
    <name evidence="12" type="ORF">H9815_03345</name>
</gene>
<evidence type="ECO:0000256" key="3">
    <source>
        <dbReference type="ARBA" id="ARBA00004887"/>
    </source>
</evidence>
<dbReference type="PROSITE" id="PS51177">
    <property type="entry name" value="LUMAZINE_BIND"/>
    <property type="match status" value="2"/>
</dbReference>
<dbReference type="EMBL" id="DXBY01000059">
    <property type="protein sequence ID" value="HIZ34791.1"/>
    <property type="molecule type" value="Genomic_DNA"/>
</dbReference>
<evidence type="ECO:0000256" key="5">
    <source>
        <dbReference type="ARBA" id="ARBA00013950"/>
    </source>
</evidence>
<protein>
    <recommendedName>
        <fullName evidence="5 9">Riboflavin synthase</fullName>
        <ecNumber evidence="4 9">2.5.1.9</ecNumber>
    </recommendedName>
</protein>
<evidence type="ECO:0000256" key="2">
    <source>
        <dbReference type="ARBA" id="ARBA00002803"/>
    </source>
</evidence>
<name>A0A9D2J312_9MICO</name>
<dbReference type="InterPro" id="IPR026017">
    <property type="entry name" value="Lumazine-bd_dom"/>
</dbReference>
<evidence type="ECO:0000256" key="7">
    <source>
        <dbReference type="ARBA" id="ARBA00022679"/>
    </source>
</evidence>
<feature type="repeat" description="Lumazine-binding" evidence="10">
    <location>
        <begin position="1"/>
        <end position="96"/>
    </location>
</feature>
<feature type="domain" description="Lumazine-binding" evidence="11">
    <location>
        <begin position="1"/>
        <end position="96"/>
    </location>
</feature>
<dbReference type="PIRSF" id="PIRSF000498">
    <property type="entry name" value="Riboflavin_syn_A"/>
    <property type="match status" value="1"/>
</dbReference>
<sequence>MFTGIVEELGTVADLRHGRESAVLAVHAPLGCHDAAVGDSIAVNGVCLTVTGLAGETFTADVMAETLEHSTLGSLDPGDRVNIERAMPADGRFGGHLVLGHVDATAAVLERRAGEAWEVVRLELPEALAAHVVLKGSIALDGVSLTVSALGDGFAEVSLIPATLAATTLGQRSPGTRVNIETDVLAKHVQRLLTVDGGQ</sequence>
<dbReference type="Pfam" id="PF00677">
    <property type="entry name" value="Lum_binding"/>
    <property type="match status" value="2"/>
</dbReference>
<dbReference type="Proteomes" id="UP000824037">
    <property type="component" value="Unassembled WGS sequence"/>
</dbReference>
<comment type="pathway">
    <text evidence="3">Cofactor biosynthesis; riboflavin biosynthesis; riboflavin from 2-hydroxy-3-oxobutyl phosphate and 5-amino-6-(D-ribitylamino)uracil: step 2/2.</text>
</comment>
<evidence type="ECO:0000259" key="11">
    <source>
        <dbReference type="PROSITE" id="PS51177"/>
    </source>
</evidence>
<evidence type="ECO:0000256" key="10">
    <source>
        <dbReference type="PROSITE-ProRule" id="PRU00524"/>
    </source>
</evidence>
<feature type="repeat" description="Lumazine-binding" evidence="10">
    <location>
        <begin position="97"/>
        <end position="193"/>
    </location>
</feature>
<dbReference type="FunFam" id="2.40.30.20:FF:000003">
    <property type="entry name" value="Riboflavin synthase, alpha subunit"/>
    <property type="match status" value="1"/>
</dbReference>
<dbReference type="PANTHER" id="PTHR21098">
    <property type="entry name" value="RIBOFLAVIN SYNTHASE ALPHA CHAIN"/>
    <property type="match status" value="1"/>
</dbReference>
<evidence type="ECO:0000256" key="1">
    <source>
        <dbReference type="ARBA" id="ARBA00000968"/>
    </source>
</evidence>
<reference evidence="12" key="1">
    <citation type="journal article" date="2021" name="PeerJ">
        <title>Extensive microbial diversity within the chicken gut microbiome revealed by metagenomics and culture.</title>
        <authorList>
            <person name="Gilroy R."/>
            <person name="Ravi A."/>
            <person name="Getino M."/>
            <person name="Pursley I."/>
            <person name="Horton D.L."/>
            <person name="Alikhan N.F."/>
            <person name="Baker D."/>
            <person name="Gharbi K."/>
            <person name="Hall N."/>
            <person name="Watson M."/>
            <person name="Adriaenssens E.M."/>
            <person name="Foster-Nyarko E."/>
            <person name="Jarju S."/>
            <person name="Secka A."/>
            <person name="Antonio M."/>
            <person name="Oren A."/>
            <person name="Chaudhuri R.R."/>
            <person name="La Ragione R."/>
            <person name="Hildebrand F."/>
            <person name="Pallen M.J."/>
        </authorList>
    </citation>
    <scope>NUCLEOTIDE SEQUENCE</scope>
    <source>
        <strain evidence="12">ChiGjej4B4-7305</strain>
    </source>
</reference>
<organism evidence="12 13">
    <name type="scientific">Candidatus Ruania gallistercoris</name>
    <dbReference type="NCBI Taxonomy" id="2838746"/>
    <lineage>
        <taxon>Bacteria</taxon>
        <taxon>Bacillati</taxon>
        <taxon>Actinomycetota</taxon>
        <taxon>Actinomycetes</taxon>
        <taxon>Micrococcales</taxon>
        <taxon>Ruaniaceae</taxon>
        <taxon>Ruania</taxon>
    </lineage>
</organism>
<evidence type="ECO:0000256" key="4">
    <source>
        <dbReference type="ARBA" id="ARBA00012827"/>
    </source>
</evidence>
<keyword evidence="8" id="KW-0677">Repeat</keyword>
<dbReference type="InterPro" id="IPR023366">
    <property type="entry name" value="ATP_synth_asu-like_sf"/>
</dbReference>
<evidence type="ECO:0000256" key="6">
    <source>
        <dbReference type="ARBA" id="ARBA00022619"/>
    </source>
</evidence>
<dbReference type="InterPro" id="IPR017938">
    <property type="entry name" value="Riboflavin_synthase-like_b-brl"/>
</dbReference>
<dbReference type="CDD" id="cd00402">
    <property type="entry name" value="Riboflavin_synthase_like"/>
    <property type="match status" value="1"/>
</dbReference>
<dbReference type="Gene3D" id="2.40.30.20">
    <property type="match status" value="2"/>
</dbReference>
<accession>A0A9D2J312</accession>
<reference evidence="12" key="2">
    <citation type="submission" date="2021-04" db="EMBL/GenBank/DDBJ databases">
        <authorList>
            <person name="Gilroy R."/>
        </authorList>
    </citation>
    <scope>NUCLEOTIDE SEQUENCE</scope>
    <source>
        <strain evidence="12">ChiGjej4B4-7305</strain>
    </source>
</reference>
<dbReference type="SUPFAM" id="SSF63380">
    <property type="entry name" value="Riboflavin synthase domain-like"/>
    <property type="match status" value="2"/>
</dbReference>
<evidence type="ECO:0000313" key="13">
    <source>
        <dbReference type="Proteomes" id="UP000824037"/>
    </source>
</evidence>
<dbReference type="InterPro" id="IPR001783">
    <property type="entry name" value="Lumazine-bd"/>
</dbReference>
<keyword evidence="6" id="KW-0686">Riboflavin biosynthesis</keyword>
<dbReference type="AlphaFoldDB" id="A0A9D2J312"/>
<dbReference type="EC" id="2.5.1.9" evidence="4 9"/>